<evidence type="ECO:0000313" key="3">
    <source>
        <dbReference type="Proteomes" id="UP001149813"/>
    </source>
</evidence>
<feature type="region of interest" description="Disordered" evidence="1">
    <location>
        <begin position="105"/>
        <end position="177"/>
    </location>
</feature>
<feature type="compositionally biased region" description="Acidic residues" evidence="1">
    <location>
        <begin position="10"/>
        <end position="19"/>
    </location>
</feature>
<dbReference type="InterPro" id="IPR006708">
    <property type="entry name" value="Pex19"/>
</dbReference>
<dbReference type="Proteomes" id="UP001149813">
    <property type="component" value="Unassembled WGS sequence"/>
</dbReference>
<sequence>MSQNQHNDAELDELLDDAFEQFTIEPKAPPPSTAKKTSAQADVSTSEPAETDDKFQEEFARELAKGMEAMLKNPSLLGGAGAGEGSDLDMQKTLDDLLKQLGAVQGSTPADGKDSGASAAASATAVATEDSAKESKDEEKDLSEPATFQDKIKATMSKLKESADKAENTSGGAGGLGALGDLGMMDDLLRQMDDMGDDAQLDSLVDDVIGQLMSKEVLNQPLKDLDDAYPDYLQKNKDKLSKADYERYEKQHSYIKQILALFDEKSGDSVNDPRVATLMQEMQDCGQPPAELLKVLAPDMELNEKGEVKEPELPNCTVM</sequence>
<feature type="region of interest" description="Disordered" evidence="1">
    <location>
        <begin position="1"/>
        <end position="57"/>
    </location>
</feature>
<dbReference type="GO" id="GO:0005778">
    <property type="term" value="C:peroxisomal membrane"/>
    <property type="evidence" value="ECO:0007669"/>
    <property type="project" value="TreeGrafter"/>
</dbReference>
<proteinExistence type="predicted"/>
<reference evidence="2" key="1">
    <citation type="submission" date="2022-07" db="EMBL/GenBank/DDBJ databases">
        <title>Phylogenomic reconstructions and comparative analyses of Kickxellomycotina fungi.</title>
        <authorList>
            <person name="Reynolds N.K."/>
            <person name="Stajich J.E."/>
            <person name="Barry K."/>
            <person name="Grigoriev I.V."/>
            <person name="Crous P."/>
            <person name="Smith M.E."/>
        </authorList>
    </citation>
    <scope>NUCLEOTIDE SEQUENCE</scope>
    <source>
        <strain evidence="2">NBRC 32514</strain>
    </source>
</reference>
<evidence type="ECO:0000256" key="1">
    <source>
        <dbReference type="SAM" id="MobiDB-lite"/>
    </source>
</evidence>
<dbReference type="AlphaFoldDB" id="A0A9W8CVP6"/>
<feature type="compositionally biased region" description="Basic and acidic residues" evidence="1">
    <location>
        <begin position="130"/>
        <end position="143"/>
    </location>
</feature>
<dbReference type="EMBL" id="JANBOJ010000012">
    <property type="protein sequence ID" value="KAJ1725112.1"/>
    <property type="molecule type" value="Genomic_DNA"/>
</dbReference>
<dbReference type="OrthoDB" id="21292at2759"/>
<protein>
    <submittedName>
        <fullName evidence="2">Peroxisome chaperone and import receptor</fullName>
    </submittedName>
</protein>
<evidence type="ECO:0000313" key="2">
    <source>
        <dbReference type="EMBL" id="KAJ1725112.1"/>
    </source>
</evidence>
<organism evidence="2 3">
    <name type="scientific">Coemansia erecta</name>
    <dbReference type="NCBI Taxonomy" id="147472"/>
    <lineage>
        <taxon>Eukaryota</taxon>
        <taxon>Fungi</taxon>
        <taxon>Fungi incertae sedis</taxon>
        <taxon>Zoopagomycota</taxon>
        <taxon>Kickxellomycotina</taxon>
        <taxon>Kickxellomycetes</taxon>
        <taxon>Kickxellales</taxon>
        <taxon>Kickxellaceae</taxon>
        <taxon>Coemansia</taxon>
    </lineage>
</organism>
<dbReference type="Gene3D" id="1.20.120.900">
    <property type="entry name" value="Pex19, mPTS binding domain"/>
    <property type="match status" value="1"/>
</dbReference>
<dbReference type="PANTHER" id="PTHR12774">
    <property type="entry name" value="PEROXISOMAL BIOGENESIS FACTOR 19"/>
    <property type="match status" value="1"/>
</dbReference>
<feature type="compositionally biased region" description="Basic and acidic residues" evidence="1">
    <location>
        <begin position="150"/>
        <end position="167"/>
    </location>
</feature>
<gene>
    <name evidence="2" type="primary">PEX19</name>
    <name evidence="2" type="ORF">LPJ53_000675</name>
</gene>
<dbReference type="InterPro" id="IPR038322">
    <property type="entry name" value="Pex19_C_sf"/>
</dbReference>
<feature type="compositionally biased region" description="Low complexity" evidence="1">
    <location>
        <begin position="115"/>
        <end position="129"/>
    </location>
</feature>
<comment type="caution">
    <text evidence="2">The sequence shown here is derived from an EMBL/GenBank/DDBJ whole genome shotgun (WGS) entry which is preliminary data.</text>
</comment>
<accession>A0A9W8CVP6</accession>
<keyword evidence="2" id="KW-0675">Receptor</keyword>
<name>A0A9W8CVP6_9FUNG</name>
<keyword evidence="3" id="KW-1185">Reference proteome</keyword>
<dbReference type="GO" id="GO:0033328">
    <property type="term" value="F:peroxisome membrane targeting sequence binding"/>
    <property type="evidence" value="ECO:0007669"/>
    <property type="project" value="TreeGrafter"/>
</dbReference>
<dbReference type="PANTHER" id="PTHR12774:SF2">
    <property type="entry name" value="PEROXISOMAL BIOGENESIS FACTOR 19"/>
    <property type="match status" value="1"/>
</dbReference>
<dbReference type="GO" id="GO:0045046">
    <property type="term" value="P:protein import into peroxisome membrane"/>
    <property type="evidence" value="ECO:0007669"/>
    <property type="project" value="TreeGrafter"/>
</dbReference>
<dbReference type="Pfam" id="PF04614">
    <property type="entry name" value="Pex19"/>
    <property type="match status" value="1"/>
</dbReference>